<comment type="caution">
    <text evidence="1">The sequence shown here is derived from an EMBL/GenBank/DDBJ whole genome shotgun (WGS) entry which is preliminary data.</text>
</comment>
<dbReference type="Proteomes" id="UP000078543">
    <property type="component" value="Unassembled WGS sequence"/>
</dbReference>
<accession>A0A178N0B2</accession>
<organism evidence="1 2">
    <name type="scientific">Magnetospirillum moscoviense</name>
    <dbReference type="NCBI Taxonomy" id="1437059"/>
    <lineage>
        <taxon>Bacteria</taxon>
        <taxon>Pseudomonadati</taxon>
        <taxon>Pseudomonadota</taxon>
        <taxon>Alphaproteobacteria</taxon>
        <taxon>Rhodospirillales</taxon>
        <taxon>Rhodospirillaceae</taxon>
        <taxon>Magnetospirillum</taxon>
    </lineage>
</organism>
<dbReference type="EMBL" id="LWQU01000008">
    <property type="protein sequence ID" value="OAN67319.1"/>
    <property type="molecule type" value="Genomic_DNA"/>
</dbReference>
<protein>
    <submittedName>
        <fullName evidence="1">Uncharacterized protein</fullName>
    </submittedName>
</protein>
<keyword evidence="2" id="KW-1185">Reference proteome</keyword>
<proteinExistence type="predicted"/>
<dbReference type="STRING" id="1437059.A6A05_18300"/>
<sequence>MGNMSGVRSGSASAMMKPKRCMKPSNMLSAVTLSRKVCSTVVPSTTKAGSAISTASFLVRRPMGLTPMRSRPSSMRGQSTISAHLPGFTAGTGVTPLSFIARRAGPSWTVGSRCALPWAASERWSMGWAKPSITWLWHSAHRARESSNAPLRDIAITLGGRPRPGAAGKFWSNAKMWTWGLPGLSV</sequence>
<evidence type="ECO:0000313" key="2">
    <source>
        <dbReference type="Proteomes" id="UP000078543"/>
    </source>
</evidence>
<gene>
    <name evidence="1" type="ORF">A6A05_18300</name>
</gene>
<reference evidence="1 2" key="1">
    <citation type="submission" date="2016-04" db="EMBL/GenBank/DDBJ databases">
        <title>Draft genome sequence of freshwater magnetotactic bacteria Magnetospirillum marisnigri SP-1 and Magnetospirillum moscoviense BB-1.</title>
        <authorList>
            <person name="Koziaeva V."/>
            <person name="Dziuba M.V."/>
            <person name="Ivanov T.M."/>
            <person name="Kuznetsov B."/>
            <person name="Grouzdev D.S."/>
        </authorList>
    </citation>
    <scope>NUCLEOTIDE SEQUENCE [LARGE SCALE GENOMIC DNA]</scope>
    <source>
        <strain evidence="1 2">BB-1</strain>
    </source>
</reference>
<dbReference type="AlphaFoldDB" id="A0A178N0B2"/>
<name>A0A178N0B2_9PROT</name>
<evidence type="ECO:0000313" key="1">
    <source>
        <dbReference type="EMBL" id="OAN67319.1"/>
    </source>
</evidence>